<dbReference type="Pfam" id="PF00806">
    <property type="entry name" value="PUF"/>
    <property type="match status" value="4"/>
</dbReference>
<evidence type="ECO:0000256" key="5">
    <source>
        <dbReference type="ARBA" id="ARBA00022884"/>
    </source>
</evidence>
<dbReference type="GO" id="GO:0003729">
    <property type="term" value="F:mRNA binding"/>
    <property type="evidence" value="ECO:0007669"/>
    <property type="project" value="TreeGrafter"/>
</dbReference>
<evidence type="ECO:0000256" key="1">
    <source>
        <dbReference type="ARBA" id="ARBA00004496"/>
    </source>
</evidence>
<evidence type="ECO:0000313" key="9">
    <source>
        <dbReference type="Proteomes" id="UP001054252"/>
    </source>
</evidence>
<dbReference type="InterPro" id="IPR011989">
    <property type="entry name" value="ARM-like"/>
</dbReference>
<keyword evidence="9" id="KW-1185">Reference proteome</keyword>
<feature type="repeat" description="Pumilio" evidence="6">
    <location>
        <begin position="369"/>
        <end position="409"/>
    </location>
</feature>
<gene>
    <name evidence="8" type="ORF">SLEP1_g16248</name>
</gene>
<protein>
    <recommendedName>
        <fullName evidence="7">PUM-HD domain-containing protein</fullName>
    </recommendedName>
</protein>
<name>A0AAV5IW83_9ROSI</name>
<keyword evidence="5" id="KW-0694">RNA-binding</keyword>
<dbReference type="Proteomes" id="UP001054252">
    <property type="component" value="Unassembled WGS sequence"/>
</dbReference>
<keyword evidence="2" id="KW-0963">Cytoplasm</keyword>
<keyword evidence="3" id="KW-0677">Repeat</keyword>
<evidence type="ECO:0000256" key="2">
    <source>
        <dbReference type="ARBA" id="ARBA00022490"/>
    </source>
</evidence>
<evidence type="ECO:0000256" key="4">
    <source>
        <dbReference type="ARBA" id="ARBA00022845"/>
    </source>
</evidence>
<feature type="domain" description="PUM-HD" evidence="7">
    <location>
        <begin position="90"/>
        <end position="434"/>
    </location>
</feature>
<proteinExistence type="predicted"/>
<dbReference type="GO" id="GO:0006417">
    <property type="term" value="P:regulation of translation"/>
    <property type="evidence" value="ECO:0007669"/>
    <property type="project" value="UniProtKB-KW"/>
</dbReference>
<organism evidence="8 9">
    <name type="scientific">Rubroshorea leprosula</name>
    <dbReference type="NCBI Taxonomy" id="152421"/>
    <lineage>
        <taxon>Eukaryota</taxon>
        <taxon>Viridiplantae</taxon>
        <taxon>Streptophyta</taxon>
        <taxon>Embryophyta</taxon>
        <taxon>Tracheophyta</taxon>
        <taxon>Spermatophyta</taxon>
        <taxon>Magnoliopsida</taxon>
        <taxon>eudicotyledons</taxon>
        <taxon>Gunneridae</taxon>
        <taxon>Pentapetalae</taxon>
        <taxon>rosids</taxon>
        <taxon>malvids</taxon>
        <taxon>Malvales</taxon>
        <taxon>Dipterocarpaceae</taxon>
        <taxon>Rubroshorea</taxon>
    </lineage>
</organism>
<dbReference type="PANTHER" id="PTHR12537">
    <property type="entry name" value="RNA BINDING PROTEIN PUMILIO-RELATED"/>
    <property type="match status" value="1"/>
</dbReference>
<feature type="repeat" description="Pumilio" evidence="6">
    <location>
        <begin position="299"/>
        <end position="335"/>
    </location>
</feature>
<dbReference type="PROSITE" id="PS50303">
    <property type="entry name" value="PUM_HD"/>
    <property type="match status" value="1"/>
</dbReference>
<dbReference type="Gene3D" id="1.25.10.10">
    <property type="entry name" value="Leucine-rich Repeat Variant"/>
    <property type="match status" value="1"/>
</dbReference>
<dbReference type="SUPFAM" id="SSF48371">
    <property type="entry name" value="ARM repeat"/>
    <property type="match status" value="1"/>
</dbReference>
<dbReference type="AlphaFoldDB" id="A0AAV5IW83"/>
<evidence type="ECO:0000313" key="8">
    <source>
        <dbReference type="EMBL" id="GKV04031.1"/>
    </source>
</evidence>
<comment type="subcellular location">
    <subcellularLocation>
        <location evidence="1">Cytoplasm</location>
    </subcellularLocation>
</comment>
<keyword evidence="4" id="KW-0810">Translation regulation</keyword>
<evidence type="ECO:0000256" key="6">
    <source>
        <dbReference type="PROSITE-ProRule" id="PRU00317"/>
    </source>
</evidence>
<comment type="caution">
    <text evidence="8">The sequence shown here is derived from an EMBL/GenBank/DDBJ whole genome shotgun (WGS) entry which is preliminary data.</text>
</comment>
<dbReference type="InterPro" id="IPR016024">
    <property type="entry name" value="ARM-type_fold"/>
</dbReference>
<dbReference type="PROSITE" id="PS50302">
    <property type="entry name" value="PUM"/>
    <property type="match status" value="2"/>
</dbReference>
<dbReference type="InterPro" id="IPR001313">
    <property type="entry name" value="Pumilio_RNA-bd_rpt"/>
</dbReference>
<accession>A0AAV5IW83</accession>
<sequence>MEEANPTLAASQSPNSMDDLLTSLENLHVNDLGFQVDNHGFPCQSPAASPSDYGSALWPSCFQNTLWCASTLPSPFTLGCHSSLNAYGIRPNHHSLTALNAAVFNSSDFEPTLQLPQDKSIIELALTPDGSQLLQNLLLSNDVSCVNIIFEGVIGSIFRLMADQFGHQVFGILIQLCDEYQQQIMVENLIAYPDAFILISLDRYGSPSVKRLIKLLQKSPLVTNLVNTLCTGFYELMIHRTGSHVILSCLDTLDVENNKLFYEAGMSNSFKLATHQAGCLSLKSFISSVKGHYRNQFLEWVSKEAVCLSKDPFGNFVVQHVLDLHHPDFTRKICSSLQDHYAKISMLKGGSHVVEKCLTTSERDWAVIEFINSDHLVQLSKDQFGNYVIQAALKETKRVDSPLHEILVRKLKSHSEALQRGYGKNVLNLIRAFQMTSF</sequence>
<dbReference type="PANTHER" id="PTHR12537:SF137">
    <property type="entry name" value="PUMILIO HOMOLOG 16-RELATED"/>
    <property type="match status" value="1"/>
</dbReference>
<dbReference type="InterPro" id="IPR033133">
    <property type="entry name" value="PUM-HD"/>
</dbReference>
<dbReference type="EMBL" id="BPVZ01000021">
    <property type="protein sequence ID" value="GKV04031.1"/>
    <property type="molecule type" value="Genomic_DNA"/>
</dbReference>
<evidence type="ECO:0000259" key="7">
    <source>
        <dbReference type="PROSITE" id="PS50303"/>
    </source>
</evidence>
<evidence type="ECO:0000256" key="3">
    <source>
        <dbReference type="ARBA" id="ARBA00022737"/>
    </source>
</evidence>
<dbReference type="GO" id="GO:0005737">
    <property type="term" value="C:cytoplasm"/>
    <property type="evidence" value="ECO:0007669"/>
    <property type="project" value="UniProtKB-SubCell"/>
</dbReference>
<dbReference type="SMART" id="SM00025">
    <property type="entry name" value="Pumilio"/>
    <property type="match status" value="7"/>
</dbReference>
<reference evidence="8 9" key="1">
    <citation type="journal article" date="2021" name="Commun. Biol.">
        <title>The genome of Shorea leprosula (Dipterocarpaceae) highlights the ecological relevance of drought in aseasonal tropical rainforests.</title>
        <authorList>
            <person name="Ng K.K.S."/>
            <person name="Kobayashi M.J."/>
            <person name="Fawcett J.A."/>
            <person name="Hatakeyama M."/>
            <person name="Paape T."/>
            <person name="Ng C.H."/>
            <person name="Ang C.C."/>
            <person name="Tnah L.H."/>
            <person name="Lee C.T."/>
            <person name="Nishiyama T."/>
            <person name="Sese J."/>
            <person name="O'Brien M.J."/>
            <person name="Copetti D."/>
            <person name="Mohd Noor M.I."/>
            <person name="Ong R.C."/>
            <person name="Putra M."/>
            <person name="Sireger I.Z."/>
            <person name="Indrioko S."/>
            <person name="Kosugi Y."/>
            <person name="Izuno A."/>
            <person name="Isagi Y."/>
            <person name="Lee S.L."/>
            <person name="Shimizu K.K."/>
        </authorList>
    </citation>
    <scope>NUCLEOTIDE SEQUENCE [LARGE SCALE GENOMIC DNA]</scope>
    <source>
        <strain evidence="8">214</strain>
    </source>
</reference>